<name>A0A7X1KCI3_9SPHN</name>
<dbReference type="Pfam" id="PF11340">
    <property type="entry name" value="DUF3142"/>
    <property type="match status" value="1"/>
</dbReference>
<dbReference type="InterPro" id="IPR021488">
    <property type="entry name" value="DUF3142"/>
</dbReference>
<keyword evidence="2" id="KW-1185">Reference proteome</keyword>
<dbReference type="Proteomes" id="UP000520156">
    <property type="component" value="Unassembled WGS sequence"/>
</dbReference>
<dbReference type="AlphaFoldDB" id="A0A7X1KCI3"/>
<accession>A0A7X1KCI3</accession>
<organism evidence="1 2">
    <name type="scientific">Novosphingobium aerophilum</name>
    <dbReference type="NCBI Taxonomy" id="2839843"/>
    <lineage>
        <taxon>Bacteria</taxon>
        <taxon>Pseudomonadati</taxon>
        <taxon>Pseudomonadota</taxon>
        <taxon>Alphaproteobacteria</taxon>
        <taxon>Sphingomonadales</taxon>
        <taxon>Sphingomonadaceae</taxon>
        <taxon>Novosphingobium</taxon>
    </lineage>
</organism>
<reference evidence="1 2" key="1">
    <citation type="submission" date="2020-08" db="EMBL/GenBank/DDBJ databases">
        <title>The genome sequence of Novosphingobium flavum 4Y4.</title>
        <authorList>
            <person name="Liu Y."/>
        </authorList>
    </citation>
    <scope>NUCLEOTIDE SEQUENCE [LARGE SCALE GENOMIC DNA]</scope>
    <source>
        <strain evidence="1 2">4Y4</strain>
    </source>
</reference>
<comment type="caution">
    <text evidence="1">The sequence shown here is derived from an EMBL/GenBank/DDBJ whole genome shotgun (WGS) entry which is preliminary data.</text>
</comment>
<evidence type="ECO:0000313" key="2">
    <source>
        <dbReference type="Proteomes" id="UP000520156"/>
    </source>
</evidence>
<dbReference type="EMBL" id="JACLAU010000017">
    <property type="protein sequence ID" value="MBC2652294.1"/>
    <property type="molecule type" value="Genomic_DNA"/>
</dbReference>
<proteinExistence type="predicted"/>
<sequence length="229" mass="25089">MALAAGLVLAGCGPDPLAGGQGGAYFLWAGVPAPSGLAQAETVYLLAGEVRHGQPGRLVPLRAVPRIAGPDLWLVVRTERLDWDEETHAQLQRLLRQWRAAGNRVISVQIDFDAATRGLAGYRMFLADLRRRLPPGTRLSVTGLLDWSANGARADLDGLVGVVDEIVVQTYQGRRTIPGYDRYLAGLGRLHLPYRVGIVADGRWREPAALRRDPLYRGTVEFLLAPQRR</sequence>
<protein>
    <submittedName>
        <fullName evidence="1">DUF3142 domain-containing protein</fullName>
    </submittedName>
</protein>
<evidence type="ECO:0000313" key="1">
    <source>
        <dbReference type="EMBL" id="MBC2652294.1"/>
    </source>
</evidence>
<gene>
    <name evidence="1" type="ORF">H7F49_11295</name>
</gene>